<reference evidence="2 3" key="2">
    <citation type="submission" date="2021-10" db="EMBL/GenBank/DDBJ databases">
        <authorList>
            <person name="Piombo E."/>
        </authorList>
    </citation>
    <scope>NUCLEOTIDE SEQUENCE [LARGE SCALE GENOMIC DNA]</scope>
</reference>
<accession>A0A9N9Y8K0</accession>
<comment type="caution">
    <text evidence="2">The sequence shown here is derived from an EMBL/GenBank/DDBJ whole genome shotgun (WGS) entry which is preliminary data.</text>
</comment>
<dbReference type="AlphaFoldDB" id="A0A9N9Y8K0"/>
<dbReference type="EMBL" id="CABFNO020001560">
    <property type="protein sequence ID" value="CAH0001033.1"/>
    <property type="molecule type" value="Genomic_DNA"/>
</dbReference>
<dbReference type="OrthoDB" id="10655733at2759"/>
<protein>
    <submittedName>
        <fullName evidence="2">Uncharacterized protein</fullName>
    </submittedName>
</protein>
<reference evidence="3" key="1">
    <citation type="submission" date="2019-06" db="EMBL/GenBank/DDBJ databases">
        <authorList>
            <person name="Broberg M."/>
        </authorList>
    </citation>
    <scope>NUCLEOTIDE SEQUENCE [LARGE SCALE GENOMIC DNA]</scope>
</reference>
<keyword evidence="3" id="KW-1185">Reference proteome</keyword>
<evidence type="ECO:0000313" key="2">
    <source>
        <dbReference type="EMBL" id="CAH0001033.1"/>
    </source>
</evidence>
<proteinExistence type="predicted"/>
<name>A0A9N9Y8K0_9HYPO</name>
<feature type="region of interest" description="Disordered" evidence="1">
    <location>
        <begin position="266"/>
        <end position="303"/>
    </location>
</feature>
<feature type="compositionally biased region" description="Acidic residues" evidence="1">
    <location>
        <begin position="235"/>
        <end position="249"/>
    </location>
</feature>
<feature type="compositionally biased region" description="Basic and acidic residues" evidence="1">
    <location>
        <begin position="283"/>
        <end position="295"/>
    </location>
</feature>
<evidence type="ECO:0000256" key="1">
    <source>
        <dbReference type="SAM" id="MobiDB-lite"/>
    </source>
</evidence>
<sequence>MELAVFHGADVNTVSKEIFEKYTQRREMKQIEQEATSNSLTRLFELSEAHNYVTMPKCPFCIQKMLPNQYSLESRDTPRRSCGRRTTEVDWRLIHVQDSYHDHQAKAMLTKMAKQIAAEAALPEDKITNLIINLDYIRKALSEIVLKADNNILCDLYTDLFEFTDNKQKNFLDRLRAAIADSKDKADIDPKYSDAVKKMNTALNNTDVDVSPDLTVPDDLAEDEDGVTIQATIQDSDDNESDVEFNDGEQQDREAFEEARIEAEAQAEDAKRIEVAGGVSDCHGPKGDRTVTERQLRKKRCQRTRGGQYRQCNRLEVADKRRDGE</sequence>
<feature type="region of interest" description="Disordered" evidence="1">
    <location>
        <begin position="232"/>
        <end position="251"/>
    </location>
</feature>
<dbReference type="Proteomes" id="UP000754883">
    <property type="component" value="Unassembled WGS sequence"/>
</dbReference>
<evidence type="ECO:0000313" key="3">
    <source>
        <dbReference type="Proteomes" id="UP000754883"/>
    </source>
</evidence>
<gene>
    <name evidence="2" type="ORF">CBYS24578_00001248</name>
</gene>
<organism evidence="2 3">
    <name type="scientific">Clonostachys byssicola</name>
    <dbReference type="NCBI Taxonomy" id="160290"/>
    <lineage>
        <taxon>Eukaryota</taxon>
        <taxon>Fungi</taxon>
        <taxon>Dikarya</taxon>
        <taxon>Ascomycota</taxon>
        <taxon>Pezizomycotina</taxon>
        <taxon>Sordariomycetes</taxon>
        <taxon>Hypocreomycetidae</taxon>
        <taxon>Hypocreales</taxon>
        <taxon>Bionectriaceae</taxon>
        <taxon>Clonostachys</taxon>
    </lineage>
</organism>